<accession>A0A0R3Q0N5</accession>
<dbReference type="SUPFAM" id="SSF52540">
    <property type="entry name" value="P-loop containing nucleoside triphosphate hydrolases"/>
    <property type="match status" value="1"/>
</dbReference>
<reference evidence="4" key="1">
    <citation type="submission" date="2016-04" db="UniProtKB">
        <authorList>
            <consortium name="WormBaseParasite"/>
        </authorList>
    </citation>
    <scope>IDENTIFICATION</scope>
</reference>
<evidence type="ECO:0000256" key="1">
    <source>
        <dbReference type="SAM" id="Phobius"/>
    </source>
</evidence>
<organism evidence="4">
    <name type="scientific">Angiostrongylus costaricensis</name>
    <name type="common">Nematode worm</name>
    <dbReference type="NCBI Taxonomy" id="334426"/>
    <lineage>
        <taxon>Eukaryota</taxon>
        <taxon>Metazoa</taxon>
        <taxon>Ecdysozoa</taxon>
        <taxon>Nematoda</taxon>
        <taxon>Chromadorea</taxon>
        <taxon>Rhabditida</taxon>
        <taxon>Rhabditina</taxon>
        <taxon>Rhabditomorpha</taxon>
        <taxon>Strongyloidea</taxon>
        <taxon>Metastrongylidae</taxon>
        <taxon>Angiostrongylus</taxon>
    </lineage>
</organism>
<dbReference type="AlphaFoldDB" id="A0A0R3Q0N5"/>
<keyword evidence="1" id="KW-0472">Membrane</keyword>
<evidence type="ECO:0000313" key="4">
    <source>
        <dbReference type="WBParaSite" id="ACOC_0001249701-mRNA-1"/>
    </source>
</evidence>
<keyword evidence="1" id="KW-1133">Transmembrane helix</keyword>
<dbReference type="EMBL" id="UYYA01005065">
    <property type="protein sequence ID" value="VDM64083.1"/>
    <property type="molecule type" value="Genomic_DNA"/>
</dbReference>
<dbReference type="InterPro" id="IPR027417">
    <property type="entry name" value="P-loop_NTPase"/>
</dbReference>
<name>A0A0R3Q0N5_ANGCS</name>
<evidence type="ECO:0000313" key="2">
    <source>
        <dbReference type="EMBL" id="VDM64083.1"/>
    </source>
</evidence>
<gene>
    <name evidence="2" type="ORF">ACOC_LOCUS12498</name>
</gene>
<dbReference type="STRING" id="334426.A0A0R3Q0N5"/>
<protein>
    <submittedName>
        <fullName evidence="4">RNA polymerase II-associated factor 1 homolog</fullName>
    </submittedName>
</protein>
<dbReference type="Proteomes" id="UP000267027">
    <property type="component" value="Unassembled WGS sequence"/>
</dbReference>
<dbReference type="OrthoDB" id="2386367at2759"/>
<reference evidence="2 3" key="2">
    <citation type="submission" date="2018-11" db="EMBL/GenBank/DDBJ databases">
        <authorList>
            <consortium name="Pathogen Informatics"/>
        </authorList>
    </citation>
    <scope>NUCLEOTIDE SEQUENCE [LARGE SCALE GENOMIC DNA]</scope>
    <source>
        <strain evidence="2 3">Costa Rica</strain>
    </source>
</reference>
<proteinExistence type="predicted"/>
<sequence>MSTSPPLDCQLPRVNKFVGEVFGEFSNSRTIYAGNEEDTVKRDTRVILLIGPSAAAKSSLIDFFCNYFYGAELDQITRYHIADEKFDKTTPDKEIITYIFNDSVMDVRPVPLCFSCEEHCENLSQWLKENENLEVDVIGVVFSVFHRITSAEEEGLQKSLELFPPHLRQKCVVFMVGSDGSSPAVGVLRRFNLERADVYKVNTSCIFQRPEGFISLEHLRGNYWRMSLANFSALFSRLKYDRPVTYSSGQRHTASSAILTNSGTSPASTVRETTINDPYYDVFGARKETLTSTRHSWHEILKIPVETLIDFRSPVEHSKKFEYYGSLRNDRHVSGSRSRSVEPQFVAHPAQAGQTVSTGNILPDISERFERKTYNGAVDMRKSAVLSFGGRENSHFRESPSYFFSCSCFSFSIPHHRPRHISFLKWTPANCSNPRDCCLNCLFFFIAPLVVLFIVLAIIITLIVG</sequence>
<keyword evidence="1" id="KW-0812">Transmembrane</keyword>
<evidence type="ECO:0000313" key="3">
    <source>
        <dbReference type="Proteomes" id="UP000267027"/>
    </source>
</evidence>
<feature type="transmembrane region" description="Helical" evidence="1">
    <location>
        <begin position="442"/>
        <end position="464"/>
    </location>
</feature>
<keyword evidence="3" id="KW-1185">Reference proteome</keyword>
<dbReference type="WBParaSite" id="ACOC_0001249701-mRNA-1">
    <property type="protein sequence ID" value="ACOC_0001249701-mRNA-1"/>
    <property type="gene ID" value="ACOC_0001249701"/>
</dbReference>